<protein>
    <recommendedName>
        <fullName evidence="3">DUF3244 domain-containing protein</fullName>
    </recommendedName>
</protein>
<gene>
    <name evidence="1" type="ORF">HMPREF1536_03282</name>
</gene>
<dbReference type="InterPro" id="IPR021638">
    <property type="entry name" value="DUF3244"/>
</dbReference>
<dbReference type="EMBL" id="AQHW01000015">
    <property type="protein sequence ID" value="KKB55807.1"/>
    <property type="molecule type" value="Genomic_DNA"/>
</dbReference>
<dbReference type="STRING" id="1203610.HMPREF1536_03282"/>
<dbReference type="Proteomes" id="UP000033035">
    <property type="component" value="Unassembled WGS sequence"/>
</dbReference>
<dbReference type="Gene3D" id="2.60.40.3080">
    <property type="match status" value="1"/>
</dbReference>
<comment type="caution">
    <text evidence="1">The sequence shown here is derived from an EMBL/GenBank/DDBJ whole genome shotgun (WGS) entry which is preliminary data.</text>
</comment>
<evidence type="ECO:0000313" key="1">
    <source>
        <dbReference type="EMBL" id="KKB55807.1"/>
    </source>
</evidence>
<reference evidence="1 2" key="1">
    <citation type="submission" date="2013-04" db="EMBL/GenBank/DDBJ databases">
        <title>The Genome Sequence of Parabacteroides gordonii DSM 23371.</title>
        <authorList>
            <consortium name="The Broad Institute Genomics Platform"/>
            <person name="Earl A."/>
            <person name="Ward D."/>
            <person name="Feldgarden M."/>
            <person name="Gevers D."/>
            <person name="Martens E."/>
            <person name="Sakamoto M."/>
            <person name="Benno Y."/>
            <person name="Suzuki N."/>
            <person name="Matsunaga N."/>
            <person name="Koshihara K."/>
            <person name="Seki M."/>
            <person name="Komiya H."/>
            <person name="Walker B."/>
            <person name="Young S."/>
            <person name="Zeng Q."/>
            <person name="Gargeya S."/>
            <person name="Fitzgerald M."/>
            <person name="Haas B."/>
            <person name="Abouelleil A."/>
            <person name="Allen A.W."/>
            <person name="Alvarado L."/>
            <person name="Arachchi H.M."/>
            <person name="Berlin A.M."/>
            <person name="Chapman S.B."/>
            <person name="Gainer-Dewar J."/>
            <person name="Goldberg J."/>
            <person name="Griggs A."/>
            <person name="Gujja S."/>
            <person name="Hansen M."/>
            <person name="Howarth C."/>
            <person name="Imamovic A."/>
            <person name="Ireland A."/>
            <person name="Larimer J."/>
            <person name="McCowan C."/>
            <person name="Murphy C."/>
            <person name="Pearson M."/>
            <person name="Poon T.W."/>
            <person name="Priest M."/>
            <person name="Roberts A."/>
            <person name="Saif S."/>
            <person name="Shea T."/>
            <person name="Sisk P."/>
            <person name="Sykes S."/>
            <person name="Wortman J."/>
            <person name="Nusbaum C."/>
            <person name="Birren B."/>
        </authorList>
    </citation>
    <scope>NUCLEOTIDE SEQUENCE [LARGE SCALE GENOMIC DNA]</scope>
    <source>
        <strain evidence="1 2">MS-1</strain>
    </source>
</reference>
<keyword evidence="2" id="KW-1185">Reference proteome</keyword>
<organism evidence="1 2">
    <name type="scientific">Parabacteroides gordonii MS-1 = DSM 23371</name>
    <dbReference type="NCBI Taxonomy" id="1203610"/>
    <lineage>
        <taxon>Bacteria</taxon>
        <taxon>Pseudomonadati</taxon>
        <taxon>Bacteroidota</taxon>
        <taxon>Bacteroidia</taxon>
        <taxon>Bacteroidales</taxon>
        <taxon>Tannerellaceae</taxon>
        <taxon>Parabacteroides</taxon>
    </lineage>
</organism>
<accession>A0A0F5JEB5</accession>
<evidence type="ECO:0000313" key="2">
    <source>
        <dbReference type="Proteomes" id="UP000033035"/>
    </source>
</evidence>
<dbReference type="RefSeq" id="WP_081693242.1">
    <property type="nucleotide sequence ID" value="NZ_AUAE01000008.1"/>
</dbReference>
<dbReference type="HOGENOM" id="CLU_2024461_0_0_10"/>
<dbReference type="AlphaFoldDB" id="A0A0F5JEB5"/>
<dbReference type="PATRIC" id="fig|1203610.3.peg.3344"/>
<evidence type="ECO:0008006" key="3">
    <source>
        <dbReference type="Google" id="ProtNLM"/>
    </source>
</evidence>
<sequence length="119" mass="12983">MKRLIAALFLVICGVFCVQSIYADRIPTKGKWGPEDVRSIFPAPPTASIEGTNLTVEFVHPLSNLTVKVTDNTGVVVYEENISVSTPQSYTIPLSVQSGEYTLSLIHSYGFLTGSFVIE</sequence>
<name>A0A0F5JEB5_9BACT</name>
<dbReference type="Pfam" id="PF11589">
    <property type="entry name" value="DUF3244"/>
    <property type="match status" value="1"/>
</dbReference>
<proteinExistence type="predicted"/>